<dbReference type="Pfam" id="PF01527">
    <property type="entry name" value="HTH_Tnp_1"/>
    <property type="match status" value="1"/>
</dbReference>
<sequence>MKQGRFSTEPIVRILRETDQDSLAVVAKRHGVSDATSYIWCKKFG</sequence>
<protein>
    <recommendedName>
        <fullName evidence="2">Transposase</fullName>
    </recommendedName>
</protein>
<evidence type="ECO:0000313" key="1">
    <source>
        <dbReference type="EMBL" id="CBA32562.1"/>
    </source>
</evidence>
<dbReference type="InterPro" id="IPR002514">
    <property type="entry name" value="Transposase_8"/>
</dbReference>
<reference evidence="1" key="1">
    <citation type="journal article" date="2010" name="Nature">
        <title>The Dynamic genome of Hydra.</title>
        <authorList>
            <person name="Chapman J.A."/>
            <person name="Kirkness E.F."/>
            <person name="Simakov O."/>
            <person name="Hampson S.E."/>
            <person name="Mitros T."/>
            <person name="Weinmaier T."/>
            <person name="Rattei T."/>
            <person name="Balasubramanian P.G."/>
            <person name="Borman J."/>
            <person name="Busam D."/>
            <person name="Disbennett K."/>
            <person name="Pfannkoch C."/>
            <person name="Sumin N."/>
            <person name="Sutton G."/>
            <person name="Viswanathan L."/>
            <person name="Walenz B."/>
            <person name="Goodstein D.M."/>
            <person name="Hellsten U."/>
            <person name="Kawashima T."/>
            <person name="Prochnik S.E."/>
            <person name="Putnam N.H."/>
            <person name="Shu S."/>
            <person name="Blumberg B."/>
            <person name="Dana C.E."/>
            <person name="Gee L."/>
            <person name="Kibler D.F."/>
            <person name="Law L."/>
            <person name="Lindgens D."/>
            <person name="Martinez D.E."/>
            <person name="Peng J."/>
            <person name="Wigge P.A."/>
            <person name="Bertulat B."/>
            <person name="Guder C."/>
            <person name="Nakamura Y."/>
            <person name="Ozbek S."/>
            <person name="Watanabe H."/>
            <person name="Khalturin K."/>
            <person name="Hemmrich G."/>
            <person name="Franke A."/>
            <person name="Augustin R."/>
            <person name="Fraune S."/>
            <person name="Hayakawa E."/>
            <person name="Hayakawa S."/>
            <person name="Hirose M."/>
            <person name="Hwang J."/>
            <person name="Ikeo K."/>
            <person name="Nishimiya-Fujisawa C."/>
            <person name="Ogura A."/>
            <person name="Takahashi T."/>
            <person name="Steinmetz P.R."/>
            <person name="Zhang X."/>
            <person name="Aufschnaiter R."/>
            <person name="Eder M.K."/>
            <person name="Gorny A.K."/>
            <person name="Salvenmoser W."/>
            <person name="Heimberg A.M."/>
            <person name="Wheeler B.M."/>
            <person name="Peterson K.J."/>
            <person name="Boettger A."/>
            <person name="Tischler P."/>
            <person name="Wolf A."/>
            <person name="Gojobori T."/>
            <person name="Remington K.A."/>
            <person name="Strausberg R.L."/>
            <person name="Venter J."/>
            <person name="Technau U."/>
            <person name="Hobmayer B."/>
            <person name="Bosch T.C."/>
            <person name="Holstein T.W."/>
            <person name="Fujisawa T."/>
            <person name="Bode H.R."/>
            <person name="David C.N."/>
            <person name="Rokhsar D.S."/>
            <person name="Steele R.E."/>
        </authorList>
    </citation>
    <scope>NUCLEOTIDE SEQUENCE</scope>
</reference>
<evidence type="ECO:0008006" key="2">
    <source>
        <dbReference type="Google" id="ProtNLM"/>
    </source>
</evidence>
<gene>
    <name evidence="1" type="ORF">Csp_D32770</name>
</gene>
<proteinExistence type="predicted"/>
<dbReference type="AlphaFoldDB" id="C9YFC1"/>
<dbReference type="GO" id="GO:0006313">
    <property type="term" value="P:DNA transposition"/>
    <property type="evidence" value="ECO:0007669"/>
    <property type="project" value="InterPro"/>
</dbReference>
<dbReference type="GO" id="GO:0004803">
    <property type="term" value="F:transposase activity"/>
    <property type="evidence" value="ECO:0007669"/>
    <property type="project" value="InterPro"/>
</dbReference>
<name>C9YFC1_CURXX</name>
<organism evidence="1">
    <name type="scientific">Curvibacter symbiont subsp. Hydra magnipapillata</name>
    <dbReference type="NCBI Taxonomy" id="667019"/>
    <lineage>
        <taxon>Bacteria</taxon>
        <taxon>Pseudomonadati</taxon>
        <taxon>Pseudomonadota</taxon>
        <taxon>Betaproteobacteria</taxon>
        <taxon>Burkholderiales</taxon>
        <taxon>Comamonadaceae</taxon>
        <taxon>Curvibacter</taxon>
    </lineage>
</organism>
<dbReference type="EMBL" id="FN543107">
    <property type="protein sequence ID" value="CBA32562.1"/>
    <property type="molecule type" value="Genomic_DNA"/>
</dbReference>
<dbReference type="GO" id="GO:0003677">
    <property type="term" value="F:DNA binding"/>
    <property type="evidence" value="ECO:0007669"/>
    <property type="project" value="InterPro"/>
</dbReference>
<accession>C9YFC1</accession>